<evidence type="ECO:0000256" key="4">
    <source>
        <dbReference type="ARBA" id="ARBA00022692"/>
    </source>
</evidence>
<dbReference type="GO" id="GO:0055085">
    <property type="term" value="P:transmembrane transport"/>
    <property type="evidence" value="ECO:0007669"/>
    <property type="project" value="InterPro"/>
</dbReference>
<evidence type="ECO:0000259" key="8">
    <source>
        <dbReference type="PROSITE" id="PS50928"/>
    </source>
</evidence>
<keyword evidence="6 7" id="KW-0472">Membrane</keyword>
<feature type="transmembrane region" description="Helical" evidence="7">
    <location>
        <begin position="94"/>
        <end position="116"/>
    </location>
</feature>
<accession>A0A511RHA7</accession>
<sequence length="259" mass="28248">MRNLARHAFVALLVFAVALPFLWMAYAAFLPPELVYAGEITRLGFSLENFRALAPEGFWGRLVYSLGVSGLATALALLTGFPAAYALREGAPLLGLYLFLLAVPAEMLLVPLYGVLAGTHLLGSPWALVWPFAASPFVVFLLYQGLRSVPWQVVEAARIDGAGEGVVLVRVLLPMMAGHLVTAGVLSFAAHWNLVLYPRVMTSETWWTLQVWMADLVRKYPSDWGLLSAAALLGTLPLAGVYLLFERKIVETFEGSLKG</sequence>
<organism evidence="9 10">
    <name type="scientific">Oceanithermus desulfurans NBRC 100063</name>
    <dbReference type="NCBI Taxonomy" id="1227550"/>
    <lineage>
        <taxon>Bacteria</taxon>
        <taxon>Thermotogati</taxon>
        <taxon>Deinococcota</taxon>
        <taxon>Deinococci</taxon>
        <taxon>Thermales</taxon>
        <taxon>Thermaceae</taxon>
        <taxon>Oceanithermus</taxon>
    </lineage>
</organism>
<evidence type="ECO:0000256" key="6">
    <source>
        <dbReference type="ARBA" id="ARBA00023136"/>
    </source>
</evidence>
<gene>
    <name evidence="9" type="ORF">ODE01S_04850</name>
</gene>
<protein>
    <submittedName>
        <fullName evidence="9">ABC transporter permease</fullName>
    </submittedName>
</protein>
<dbReference type="PANTHER" id="PTHR43744:SF12">
    <property type="entry name" value="ABC TRANSPORTER PERMEASE PROTEIN MG189-RELATED"/>
    <property type="match status" value="1"/>
</dbReference>
<evidence type="ECO:0000256" key="7">
    <source>
        <dbReference type="RuleBase" id="RU363032"/>
    </source>
</evidence>
<dbReference type="Pfam" id="PF00528">
    <property type="entry name" value="BPD_transp_1"/>
    <property type="match status" value="1"/>
</dbReference>
<feature type="transmembrane region" description="Helical" evidence="7">
    <location>
        <begin position="128"/>
        <end position="146"/>
    </location>
</feature>
<dbReference type="EMBL" id="BJXN01000003">
    <property type="protein sequence ID" value="GEM89051.1"/>
    <property type="molecule type" value="Genomic_DNA"/>
</dbReference>
<dbReference type="PANTHER" id="PTHR43744">
    <property type="entry name" value="ABC TRANSPORTER PERMEASE PROTEIN MG189-RELATED-RELATED"/>
    <property type="match status" value="1"/>
</dbReference>
<keyword evidence="2 7" id="KW-0813">Transport</keyword>
<evidence type="ECO:0000256" key="1">
    <source>
        <dbReference type="ARBA" id="ARBA00004651"/>
    </source>
</evidence>
<dbReference type="RefSeq" id="WP_147145467.1">
    <property type="nucleotide sequence ID" value="NZ_BJXN01000003.1"/>
</dbReference>
<dbReference type="AlphaFoldDB" id="A0A511RHA7"/>
<feature type="transmembrane region" description="Helical" evidence="7">
    <location>
        <begin position="61"/>
        <end position="87"/>
    </location>
</feature>
<reference evidence="9 10" key="1">
    <citation type="submission" date="2019-07" db="EMBL/GenBank/DDBJ databases">
        <title>Whole genome shotgun sequence of Oceanithermus desulfurans NBRC 100063.</title>
        <authorList>
            <person name="Hosoyama A."/>
            <person name="Uohara A."/>
            <person name="Ohji S."/>
            <person name="Ichikawa N."/>
        </authorList>
    </citation>
    <scope>NUCLEOTIDE SEQUENCE [LARGE SCALE GENOMIC DNA]</scope>
    <source>
        <strain evidence="9 10">NBRC 100063</strain>
    </source>
</reference>
<evidence type="ECO:0000256" key="5">
    <source>
        <dbReference type="ARBA" id="ARBA00022989"/>
    </source>
</evidence>
<comment type="caution">
    <text evidence="9">The sequence shown here is derived from an EMBL/GenBank/DDBJ whole genome shotgun (WGS) entry which is preliminary data.</text>
</comment>
<comment type="similarity">
    <text evidence="7">Belongs to the binding-protein-dependent transport system permease family.</text>
</comment>
<dbReference type="InterPro" id="IPR035906">
    <property type="entry name" value="MetI-like_sf"/>
</dbReference>
<feature type="domain" description="ABC transmembrane type-1" evidence="8">
    <location>
        <begin position="62"/>
        <end position="245"/>
    </location>
</feature>
<dbReference type="GO" id="GO:0005886">
    <property type="term" value="C:plasma membrane"/>
    <property type="evidence" value="ECO:0007669"/>
    <property type="project" value="UniProtKB-SubCell"/>
</dbReference>
<evidence type="ECO:0000256" key="3">
    <source>
        <dbReference type="ARBA" id="ARBA00022475"/>
    </source>
</evidence>
<keyword evidence="5 7" id="KW-1133">Transmembrane helix</keyword>
<keyword evidence="4 7" id="KW-0812">Transmembrane</keyword>
<feature type="transmembrane region" description="Helical" evidence="7">
    <location>
        <begin position="167"/>
        <end position="192"/>
    </location>
</feature>
<proteinExistence type="inferred from homology"/>
<evidence type="ECO:0000313" key="10">
    <source>
        <dbReference type="Proteomes" id="UP000321827"/>
    </source>
</evidence>
<name>A0A511RHA7_9DEIN</name>
<dbReference type="InterPro" id="IPR000515">
    <property type="entry name" value="MetI-like"/>
</dbReference>
<dbReference type="SUPFAM" id="SSF161098">
    <property type="entry name" value="MetI-like"/>
    <property type="match status" value="1"/>
</dbReference>
<dbReference type="OrthoDB" id="30799at2"/>
<keyword evidence="3" id="KW-1003">Cell membrane</keyword>
<dbReference type="Proteomes" id="UP000321827">
    <property type="component" value="Unassembled WGS sequence"/>
</dbReference>
<dbReference type="Gene3D" id="1.10.3720.10">
    <property type="entry name" value="MetI-like"/>
    <property type="match status" value="1"/>
</dbReference>
<feature type="transmembrane region" description="Helical" evidence="7">
    <location>
        <begin position="224"/>
        <end position="245"/>
    </location>
</feature>
<comment type="subcellular location">
    <subcellularLocation>
        <location evidence="1 7">Cell membrane</location>
        <topology evidence="1 7">Multi-pass membrane protein</topology>
    </subcellularLocation>
</comment>
<dbReference type="CDD" id="cd06261">
    <property type="entry name" value="TM_PBP2"/>
    <property type="match status" value="1"/>
</dbReference>
<evidence type="ECO:0000313" key="9">
    <source>
        <dbReference type="EMBL" id="GEM89051.1"/>
    </source>
</evidence>
<evidence type="ECO:0000256" key="2">
    <source>
        <dbReference type="ARBA" id="ARBA00022448"/>
    </source>
</evidence>
<dbReference type="PROSITE" id="PS50928">
    <property type="entry name" value="ABC_TM1"/>
    <property type="match status" value="1"/>
</dbReference>